<evidence type="ECO:0000313" key="2">
    <source>
        <dbReference type="EMBL" id="WXG71866.1"/>
    </source>
</evidence>
<feature type="transmembrane region" description="Helical" evidence="1">
    <location>
        <begin position="70"/>
        <end position="90"/>
    </location>
</feature>
<keyword evidence="1" id="KW-0472">Membrane</keyword>
<accession>A0ABZ2PRM3</accession>
<dbReference type="EMBL" id="CP147846">
    <property type="protein sequence ID" value="WXG71866.1"/>
    <property type="molecule type" value="Genomic_DNA"/>
</dbReference>
<dbReference type="Proteomes" id="UP001432000">
    <property type="component" value="Chromosome"/>
</dbReference>
<name>A0ABZ2PRM3_9NOCA</name>
<proteinExistence type="predicted"/>
<evidence type="ECO:0000313" key="3">
    <source>
        <dbReference type="Proteomes" id="UP001432000"/>
    </source>
</evidence>
<keyword evidence="1" id="KW-1133">Transmembrane helix</keyword>
<protein>
    <recommendedName>
        <fullName evidence="4">Cobalt/nickel transport protein</fullName>
    </recommendedName>
</protein>
<organism evidence="2 3">
    <name type="scientific">Rhodococcus sovatensis</name>
    <dbReference type="NCBI Taxonomy" id="1805840"/>
    <lineage>
        <taxon>Bacteria</taxon>
        <taxon>Bacillati</taxon>
        <taxon>Actinomycetota</taxon>
        <taxon>Actinomycetes</taxon>
        <taxon>Mycobacteriales</taxon>
        <taxon>Nocardiaceae</taxon>
        <taxon>Rhodococcus</taxon>
    </lineage>
</organism>
<sequence length="103" mass="11043">MRALVLLLMALGLAVGLLPMLSDLIQETFFAPEVDYNGVYEPLPGAAMSRAYETTTDISFEVRTGLIFDWWASILPLVGAGLGAALGVVLGSKGFRLTREPKA</sequence>
<evidence type="ECO:0008006" key="4">
    <source>
        <dbReference type="Google" id="ProtNLM"/>
    </source>
</evidence>
<reference evidence="2 3" key="1">
    <citation type="submission" date="2024-03" db="EMBL/GenBank/DDBJ databases">
        <title>Natural products discovery in diverse microorganisms through a two-stage MS feature dereplication strategy.</title>
        <authorList>
            <person name="Zhang R."/>
        </authorList>
    </citation>
    <scope>NUCLEOTIDE SEQUENCE [LARGE SCALE GENOMIC DNA]</scope>
    <source>
        <strain evidence="2 3">18930</strain>
    </source>
</reference>
<keyword evidence="3" id="KW-1185">Reference proteome</keyword>
<evidence type="ECO:0000256" key="1">
    <source>
        <dbReference type="SAM" id="Phobius"/>
    </source>
</evidence>
<dbReference type="RefSeq" id="WP_338893642.1">
    <property type="nucleotide sequence ID" value="NZ_CP147846.1"/>
</dbReference>
<keyword evidence="1" id="KW-0812">Transmembrane</keyword>
<gene>
    <name evidence="2" type="ORF">WDS16_24930</name>
</gene>